<evidence type="ECO:0000256" key="1">
    <source>
        <dbReference type="ARBA" id="ARBA00007469"/>
    </source>
</evidence>
<dbReference type="Gene3D" id="3.90.730.10">
    <property type="entry name" value="Ribonuclease T2-like"/>
    <property type="match status" value="1"/>
</dbReference>
<dbReference type="InterPro" id="IPR001568">
    <property type="entry name" value="RNase_T2-like"/>
</dbReference>
<dbReference type="InterPro" id="IPR033130">
    <property type="entry name" value="RNase_T2_His_AS_2"/>
</dbReference>
<dbReference type="GO" id="GO:0006401">
    <property type="term" value="P:RNA catabolic process"/>
    <property type="evidence" value="ECO:0007669"/>
    <property type="project" value="TreeGrafter"/>
</dbReference>
<dbReference type="PANTHER" id="PTHR11240">
    <property type="entry name" value="RIBONUCLEASE T2"/>
    <property type="match status" value="1"/>
</dbReference>
<dbReference type="SUPFAM" id="SSF55895">
    <property type="entry name" value="Ribonuclease Rh-like"/>
    <property type="match status" value="1"/>
</dbReference>
<organism evidence="2">
    <name type="scientific">viral metagenome</name>
    <dbReference type="NCBI Taxonomy" id="1070528"/>
    <lineage>
        <taxon>unclassified sequences</taxon>
        <taxon>metagenomes</taxon>
        <taxon>organismal metagenomes</taxon>
    </lineage>
</organism>
<dbReference type="GO" id="GO:0003723">
    <property type="term" value="F:RNA binding"/>
    <property type="evidence" value="ECO:0007669"/>
    <property type="project" value="InterPro"/>
</dbReference>
<dbReference type="GO" id="GO:0033897">
    <property type="term" value="F:ribonuclease T2 activity"/>
    <property type="evidence" value="ECO:0007669"/>
    <property type="project" value="InterPro"/>
</dbReference>
<proteinExistence type="inferred from homology"/>
<evidence type="ECO:0000313" key="2">
    <source>
        <dbReference type="EMBL" id="QHU34068.1"/>
    </source>
</evidence>
<sequence>MLFIPSLLLLSSLTSVVSQSTLYVYAYSWTPGFCNDQNYPGCTSPESYWTTNLTIHGMWPQYNTTGYPSSCSNEPFDTSVPELIGTSDMIQYWPNVKEEESSSSYDSFWEHEWSKHGTCTGLSQYDYFNNAIKLTFSIPTPDILYNSIGQNVSANDLRTSFGGSEYVALQCSNQHLTGVYTCWNQDHGIPTYQIKCPASVSNEDTCKVNDQIIIMDL</sequence>
<dbReference type="PANTHER" id="PTHR11240:SF22">
    <property type="entry name" value="RIBONUCLEASE T2"/>
    <property type="match status" value="1"/>
</dbReference>
<name>A0A6C0LVP1_9ZZZZ</name>
<accession>A0A6C0LVP1</accession>
<reference evidence="2" key="1">
    <citation type="journal article" date="2020" name="Nature">
        <title>Giant virus diversity and host interactions through global metagenomics.</title>
        <authorList>
            <person name="Schulz F."/>
            <person name="Roux S."/>
            <person name="Paez-Espino D."/>
            <person name="Jungbluth S."/>
            <person name="Walsh D.A."/>
            <person name="Denef V.J."/>
            <person name="McMahon K.D."/>
            <person name="Konstantinidis K.T."/>
            <person name="Eloe-Fadrosh E.A."/>
            <person name="Kyrpides N.C."/>
            <person name="Woyke T."/>
        </authorList>
    </citation>
    <scope>NUCLEOTIDE SEQUENCE</scope>
    <source>
        <strain evidence="2">GVMAG-S-1016713-123</strain>
    </source>
</reference>
<dbReference type="EMBL" id="MN740567">
    <property type="protein sequence ID" value="QHU34068.1"/>
    <property type="molecule type" value="Genomic_DNA"/>
</dbReference>
<protein>
    <submittedName>
        <fullName evidence="2">Uncharacterized protein</fullName>
    </submittedName>
</protein>
<dbReference type="Pfam" id="PF00445">
    <property type="entry name" value="Ribonuclease_T2"/>
    <property type="match status" value="1"/>
</dbReference>
<dbReference type="CDD" id="cd00374">
    <property type="entry name" value="RNase_T2"/>
    <property type="match status" value="1"/>
</dbReference>
<dbReference type="InterPro" id="IPR036430">
    <property type="entry name" value="RNase_T2-like_sf"/>
</dbReference>
<comment type="similarity">
    <text evidence="1">Belongs to the RNase T2 family.</text>
</comment>
<dbReference type="GO" id="GO:0005576">
    <property type="term" value="C:extracellular region"/>
    <property type="evidence" value="ECO:0007669"/>
    <property type="project" value="TreeGrafter"/>
</dbReference>
<dbReference type="PROSITE" id="PS00531">
    <property type="entry name" value="RNASE_T2_2"/>
    <property type="match status" value="1"/>
</dbReference>
<dbReference type="AlphaFoldDB" id="A0A6C0LVP1"/>